<protein>
    <submittedName>
        <fullName evidence="2">Uncharacterized protein</fullName>
    </submittedName>
</protein>
<gene>
    <name evidence="2" type="ORF">COT63_00220</name>
</gene>
<organism evidence="2 3">
    <name type="scientific">Candidatus Shapirobacteria bacterium CG09_land_8_20_14_0_10_38_17</name>
    <dbReference type="NCBI Taxonomy" id="1974884"/>
    <lineage>
        <taxon>Bacteria</taxon>
        <taxon>Candidatus Shapironibacteriota</taxon>
    </lineage>
</organism>
<evidence type="ECO:0000256" key="1">
    <source>
        <dbReference type="SAM" id="Phobius"/>
    </source>
</evidence>
<comment type="caution">
    <text evidence="2">The sequence shown here is derived from an EMBL/GenBank/DDBJ whole genome shotgun (WGS) entry which is preliminary data.</text>
</comment>
<dbReference type="AlphaFoldDB" id="A0A2H0WRV6"/>
<reference evidence="3" key="1">
    <citation type="submission" date="2017-09" db="EMBL/GenBank/DDBJ databases">
        <title>Depth-based differentiation of microbial function through sediment-hosted aquifers and enrichment of novel symbionts in the deep terrestrial subsurface.</title>
        <authorList>
            <person name="Probst A.J."/>
            <person name="Ladd B."/>
            <person name="Jarett J.K."/>
            <person name="Geller-Mcgrath D.E."/>
            <person name="Sieber C.M.K."/>
            <person name="Emerson J.B."/>
            <person name="Anantharaman K."/>
            <person name="Thomas B.C."/>
            <person name="Malmstrom R."/>
            <person name="Stieglmeier M."/>
            <person name="Klingl A."/>
            <person name="Woyke T."/>
            <person name="Ryan C.M."/>
            <person name="Banfield J.F."/>
        </authorList>
    </citation>
    <scope>NUCLEOTIDE SEQUENCE [LARGE SCALE GENOMIC DNA]</scope>
</reference>
<name>A0A2H0WRV6_9BACT</name>
<dbReference type="Proteomes" id="UP000231282">
    <property type="component" value="Unassembled WGS sequence"/>
</dbReference>
<accession>A0A2H0WRV6</accession>
<dbReference type="EMBL" id="PEZH01000006">
    <property type="protein sequence ID" value="PIS15373.1"/>
    <property type="molecule type" value="Genomic_DNA"/>
</dbReference>
<keyword evidence="1" id="KW-1133">Transmembrane helix</keyword>
<sequence length="240" mass="26772">MKISFGKYSQYQIYLPYLVTALIVLFTFSLFTAQIKKIISLWQSNKIQEEEIGKLKQRISQIESFSDDQIDKQISDALSALPRVKDPTLAFSATKALAFESGLLAEEIAFSPGKIAKEIEETASHLAKVEEMLITLQVQGSQENIIKIVRQINQSQPLMELKSIDLESFPDIAAKLSINIYFSPVAVGEVSAKADVLPTLEEENTYKKIADFRKLGSGVVIGESEFTPGDPTRDPFIYSQ</sequence>
<keyword evidence="1" id="KW-0812">Transmembrane</keyword>
<evidence type="ECO:0000313" key="2">
    <source>
        <dbReference type="EMBL" id="PIS15373.1"/>
    </source>
</evidence>
<feature type="transmembrane region" description="Helical" evidence="1">
    <location>
        <begin position="14"/>
        <end position="33"/>
    </location>
</feature>
<keyword evidence="1" id="KW-0472">Membrane</keyword>
<proteinExistence type="predicted"/>
<evidence type="ECO:0000313" key="3">
    <source>
        <dbReference type="Proteomes" id="UP000231282"/>
    </source>
</evidence>